<dbReference type="InterPro" id="IPR011048">
    <property type="entry name" value="Haem_d1_sf"/>
</dbReference>
<feature type="domain" description="IPT/TIG" evidence="3">
    <location>
        <begin position="35"/>
        <end position="121"/>
    </location>
</feature>
<dbReference type="Pfam" id="PF03736">
    <property type="entry name" value="EPTP"/>
    <property type="match status" value="6"/>
</dbReference>
<sequence>MNDYSAMVGSSKDDDQGLDAGSVYVYDLNESDVYQPFISNISPSAGPMNGKTNVTIFGNNFGDSQENGYVLFGNRKAYSYISWSDNKIICLTPESHTSTVDITVINSDGIEHVFKNAFAYYDKIYPHDPAIDDRFGNYVSISGDFGIVGSYWDDDNGSKSGSAYIFNRQGHRWVEHAKIKPSDGEAEEWFAWSVAIDANYALVGCRFDNEKGNNSGSAYIFKRDGNSWIEQQKLSPDDGGPGDEFGESVSICGNYAAISAYHDNIHGERSGAAYVFKCVENKWFQQAKLFPETGAAYDIFGESVAIHGDYIIVGATGYDENGTGAAYIFKRDGSNWNQQAKLLSQDSYAGNVLGYNVSIYQDYAMVGAVGVTDNGFRSGAAFIFKRDGEQWTEQAKIIPEDNEEKDHFGRGICIYKNYAVIGAGFDNDKGQDSGSLYVFKREDDTWKQQTKIVPNDGASEDLFGLYAGMSEDYIITSSIHDDDNGDKTGSAYIFNVNDNQVDNTDIKQSIKNAQLAFYPFDYQLNNLCQNNYHATVEGDSAQYTLDRSGTIYSAFEFTGNNWIHFPQNFIFNQPTDATLMFWIKSNDIRRTSILQSRDDNVIINNFSIVLDDTNNESGLSMFIEYVSSTGIKHTLFETPFEPDQWTHIALTRNDNTYELYKNGQLIDTKTDDNPDLPENIGKCFWGKDDRKNFVGVMDDIRIFNRALSDSEIQFLYHIKSPRFIEIQSIPTAGAGDWDSFTIGNHTYIGVSNLKDNDRSIVIYQWNGLSFEEYQVIPGSVAQDLEIFDFNGNTYLTLGSKADNQSKLYKWDGEFFQYHLDVPANCNMGNWDTFLMNGEAYIAVANAGEYNEGKHDYTIDSVIYKFTGTKLEQIQTIATSAATAWEYFSIADNSYLALNQNYDQEEQTHNNIAKIFLWNKTEFELVQSIQTSGGRDWEHFIINNTHYLALSNYYDDKSHHINSKIYQWNGEEFIHYQNIPTHSAVDWEAFQIKEKYYLALASEDKNGVVHTDSTIYQWDGENFQKYQNIRTDAANCWCKFTIDDQHYLVVANGYKDNSYHTNSKVYQWVNSDVPYNYQSISFTPINDKTYGNDPFPLLATSSSGLKITYTCSNPEVITIDDNMAFITGAGDATITACQSGNLVYNSATPVHINVHVNKKHLLPAQNR</sequence>
<protein>
    <recommendedName>
        <fullName evidence="3">IPT/TIG domain-containing protein</fullName>
    </recommendedName>
</protein>
<dbReference type="InterPro" id="IPR002909">
    <property type="entry name" value="IPT_dom"/>
</dbReference>
<dbReference type="AlphaFoldDB" id="A0A1V1P1Z1"/>
<dbReference type="SUPFAM" id="SSF49899">
    <property type="entry name" value="Concanavalin A-like lectins/glucanases"/>
    <property type="match status" value="1"/>
</dbReference>
<evidence type="ECO:0000313" key="4">
    <source>
        <dbReference type="EMBL" id="ETR68765.1"/>
    </source>
</evidence>
<dbReference type="InterPro" id="IPR013783">
    <property type="entry name" value="Ig-like_fold"/>
</dbReference>
<dbReference type="Pfam" id="PF14312">
    <property type="entry name" value="FG-GAP_2"/>
    <property type="match status" value="7"/>
</dbReference>
<dbReference type="Gene3D" id="2.60.120.200">
    <property type="match status" value="1"/>
</dbReference>
<evidence type="ECO:0000256" key="2">
    <source>
        <dbReference type="ARBA" id="ARBA00022737"/>
    </source>
</evidence>
<dbReference type="PANTHER" id="PTHR36220">
    <property type="entry name" value="UNNAMED PRODUCT"/>
    <property type="match status" value="1"/>
</dbReference>
<dbReference type="InterPro" id="IPR013320">
    <property type="entry name" value="ConA-like_dom_sf"/>
</dbReference>
<dbReference type="CDD" id="cd00102">
    <property type="entry name" value="IPT"/>
    <property type="match status" value="1"/>
</dbReference>
<dbReference type="SMART" id="SM00429">
    <property type="entry name" value="IPT"/>
    <property type="match status" value="1"/>
</dbReference>
<dbReference type="InterPro" id="IPR011043">
    <property type="entry name" value="Gal_Oxase/kelch_b-propeller"/>
</dbReference>
<evidence type="ECO:0000259" key="3">
    <source>
        <dbReference type="SMART" id="SM00429"/>
    </source>
</evidence>
<dbReference type="InterPro" id="IPR028994">
    <property type="entry name" value="Integrin_alpha_N"/>
</dbReference>
<keyword evidence="1" id="KW-0732">Signal</keyword>
<dbReference type="Pfam" id="PF13385">
    <property type="entry name" value="Laminin_G_3"/>
    <property type="match status" value="1"/>
</dbReference>
<dbReference type="Gene3D" id="2.130.10.130">
    <property type="entry name" value="Integrin alpha, N-terminal"/>
    <property type="match status" value="2"/>
</dbReference>
<dbReference type="Pfam" id="PF01833">
    <property type="entry name" value="TIG"/>
    <property type="match status" value="1"/>
</dbReference>
<dbReference type="SUPFAM" id="SSF50965">
    <property type="entry name" value="Galactose oxidase, central domain"/>
    <property type="match status" value="1"/>
</dbReference>
<keyword evidence="2" id="KW-0677">Repeat</keyword>
<comment type="caution">
    <text evidence="4">The sequence shown here is derived from an EMBL/GenBank/DDBJ whole genome shotgun (WGS) entry which is preliminary data.</text>
</comment>
<reference evidence="5" key="1">
    <citation type="submission" date="2012-11" db="EMBL/GenBank/DDBJ databases">
        <authorList>
            <person name="Lucero-Rivera Y.E."/>
            <person name="Tovar-Ramirez D."/>
        </authorList>
    </citation>
    <scope>NUCLEOTIDE SEQUENCE [LARGE SCALE GENOMIC DNA]</scope>
    <source>
        <strain evidence="5">Araruama</strain>
    </source>
</reference>
<gene>
    <name evidence="4" type="ORF">OMM_10191</name>
</gene>
<evidence type="ECO:0000313" key="5">
    <source>
        <dbReference type="Proteomes" id="UP000189670"/>
    </source>
</evidence>
<name>A0A1V1P1Z1_9BACT</name>
<dbReference type="SUPFAM" id="SSF51004">
    <property type="entry name" value="C-terminal (heme d1) domain of cytochrome cd1-nitrite reductase"/>
    <property type="match status" value="1"/>
</dbReference>
<dbReference type="InterPro" id="IPR013517">
    <property type="entry name" value="FG-GAP"/>
</dbReference>
<dbReference type="SUPFAM" id="SSF81296">
    <property type="entry name" value="E set domains"/>
    <property type="match status" value="1"/>
</dbReference>
<evidence type="ECO:0000256" key="1">
    <source>
        <dbReference type="ARBA" id="ARBA00022729"/>
    </source>
</evidence>
<dbReference type="InterPro" id="IPR009039">
    <property type="entry name" value="EAR"/>
</dbReference>
<dbReference type="PROSITE" id="PS50912">
    <property type="entry name" value="EAR"/>
    <property type="match status" value="6"/>
</dbReference>
<dbReference type="PANTHER" id="PTHR36220:SF1">
    <property type="entry name" value="GAMMA TUBULIN COMPLEX COMPONENT C-TERMINAL DOMAIN-CONTAINING PROTEIN"/>
    <property type="match status" value="1"/>
</dbReference>
<dbReference type="Gene3D" id="2.60.40.10">
    <property type="entry name" value="Immunoglobulins"/>
    <property type="match status" value="1"/>
</dbReference>
<dbReference type="Proteomes" id="UP000189670">
    <property type="component" value="Unassembled WGS sequence"/>
</dbReference>
<dbReference type="EMBL" id="ATBP01000839">
    <property type="protein sequence ID" value="ETR68765.1"/>
    <property type="molecule type" value="Genomic_DNA"/>
</dbReference>
<proteinExistence type="predicted"/>
<organism evidence="4 5">
    <name type="scientific">Candidatus Magnetoglobus multicellularis str. Araruama</name>
    <dbReference type="NCBI Taxonomy" id="890399"/>
    <lineage>
        <taxon>Bacteria</taxon>
        <taxon>Pseudomonadati</taxon>
        <taxon>Thermodesulfobacteriota</taxon>
        <taxon>Desulfobacteria</taxon>
        <taxon>Desulfobacterales</taxon>
        <taxon>Desulfobacteraceae</taxon>
        <taxon>Candidatus Magnetoglobus</taxon>
    </lineage>
</organism>
<accession>A0A1V1P1Z1</accession>
<dbReference type="InterPro" id="IPR014756">
    <property type="entry name" value="Ig_E-set"/>
</dbReference>
<dbReference type="InterPro" id="IPR005492">
    <property type="entry name" value="EPTP"/>
</dbReference>